<dbReference type="SUPFAM" id="SSF53850">
    <property type="entry name" value="Periplasmic binding protein-like II"/>
    <property type="match status" value="1"/>
</dbReference>
<dbReference type="Proteomes" id="UP000649829">
    <property type="component" value="Unassembled WGS sequence"/>
</dbReference>
<dbReference type="PANTHER" id="PTHR30290:SF9">
    <property type="entry name" value="OLIGOPEPTIDE-BINDING PROTEIN APPA"/>
    <property type="match status" value="1"/>
</dbReference>
<dbReference type="EMBL" id="BMLF01000001">
    <property type="protein sequence ID" value="GGL91042.1"/>
    <property type="molecule type" value="Genomic_DNA"/>
</dbReference>
<accession>A0A917SNS1</accession>
<dbReference type="InterPro" id="IPR023765">
    <property type="entry name" value="SBP_5_CS"/>
</dbReference>
<evidence type="ECO:0000256" key="5">
    <source>
        <dbReference type="SAM" id="SignalP"/>
    </source>
</evidence>
<dbReference type="RefSeq" id="WP_028286028.1">
    <property type="nucleotide sequence ID" value="NZ_BMLF01000001.1"/>
</dbReference>
<evidence type="ECO:0000313" key="7">
    <source>
        <dbReference type="EMBL" id="GGL91042.1"/>
    </source>
</evidence>
<evidence type="ECO:0000256" key="4">
    <source>
        <dbReference type="ARBA" id="ARBA00022729"/>
    </source>
</evidence>
<proteinExistence type="inferred from homology"/>
<organism evidence="7 8">
    <name type="scientific">Pseudooceanicola nanhaiensis</name>
    <dbReference type="NCBI Taxonomy" id="375761"/>
    <lineage>
        <taxon>Bacteria</taxon>
        <taxon>Pseudomonadati</taxon>
        <taxon>Pseudomonadota</taxon>
        <taxon>Alphaproteobacteria</taxon>
        <taxon>Rhodobacterales</taxon>
        <taxon>Paracoccaceae</taxon>
        <taxon>Pseudooceanicola</taxon>
    </lineage>
</organism>
<feature type="domain" description="Solute-binding protein family 5" evidence="6">
    <location>
        <begin position="84"/>
        <end position="431"/>
    </location>
</feature>
<dbReference type="GO" id="GO:0015833">
    <property type="term" value="P:peptide transport"/>
    <property type="evidence" value="ECO:0007669"/>
    <property type="project" value="TreeGrafter"/>
</dbReference>
<dbReference type="Gene3D" id="3.40.190.10">
    <property type="entry name" value="Periplasmic binding protein-like II"/>
    <property type="match status" value="1"/>
</dbReference>
<dbReference type="PANTHER" id="PTHR30290">
    <property type="entry name" value="PERIPLASMIC BINDING COMPONENT OF ABC TRANSPORTER"/>
    <property type="match status" value="1"/>
</dbReference>
<evidence type="ECO:0000313" key="8">
    <source>
        <dbReference type="Proteomes" id="UP000649829"/>
    </source>
</evidence>
<dbReference type="GO" id="GO:0030288">
    <property type="term" value="C:outer membrane-bounded periplasmic space"/>
    <property type="evidence" value="ECO:0007669"/>
    <property type="project" value="UniProtKB-ARBA"/>
</dbReference>
<feature type="chain" id="PRO_5036941761" evidence="5">
    <location>
        <begin position="26"/>
        <end position="512"/>
    </location>
</feature>
<keyword evidence="3" id="KW-0813">Transport</keyword>
<sequence length="512" mass="56450">MTQARFATRLLAGVAASAVTVFSIAAPVLAQEEKTQGGTITVALETEPNGFEPLEGRIFGQTGSTVAITMEEPLLGWNHETNEPLPLLATEWSESEDHLTWTVKLREGVKFHDGSDFDAGDVAAHYNRMIDPENKFAGRSSLTTIEEVVAVDPLTVEFRLAHPWTAFLPTLADLGMSGPIPSPEAVEAGTQNRNPVGTGPFRFVEWSSGDRIVVERNPDYWNADDINLDKIVFRILPDTQTRYASLQSGEVDAIWTDRGPTIVEAQNDPDIVSMHADGAGAATILLNRRRAPFDDPNVRAAVAHGWNQDALVKISFRDTRPSVTHPLGNQKDCGEAGYRAFDQDKAREYVAAYGKPIEFDFINTSTPRGRELGELMQQLMKAIDIKVNLIPVDQTSLVRNVLSLDYTMSGWRFPDDVDMGPTLAASTTSDSNYNLTGFDLPELDEVAKKMVVAESREESLDLQCQVAEMINRDASILYMGGGRYWAFTTQRLKGVPKPYGGIVDVTRAWIDE</sequence>
<gene>
    <name evidence="7" type="ORF">GCM10011534_11490</name>
</gene>
<reference evidence="7" key="2">
    <citation type="submission" date="2020-09" db="EMBL/GenBank/DDBJ databases">
        <authorList>
            <person name="Sun Q."/>
            <person name="Zhou Y."/>
        </authorList>
    </citation>
    <scope>NUCLEOTIDE SEQUENCE</scope>
    <source>
        <strain evidence="7">CGMCC 1.6293</strain>
    </source>
</reference>
<comment type="subcellular location">
    <subcellularLocation>
        <location evidence="1">Periplasm</location>
    </subcellularLocation>
</comment>
<dbReference type="AlphaFoldDB" id="A0A917SNS1"/>
<evidence type="ECO:0000256" key="2">
    <source>
        <dbReference type="ARBA" id="ARBA00005695"/>
    </source>
</evidence>
<dbReference type="InterPro" id="IPR039424">
    <property type="entry name" value="SBP_5"/>
</dbReference>
<keyword evidence="8" id="KW-1185">Reference proteome</keyword>
<comment type="similarity">
    <text evidence="2">Belongs to the bacterial solute-binding protein 5 family.</text>
</comment>
<dbReference type="Gene3D" id="3.10.105.10">
    <property type="entry name" value="Dipeptide-binding Protein, Domain 3"/>
    <property type="match status" value="1"/>
</dbReference>
<dbReference type="Pfam" id="PF00496">
    <property type="entry name" value="SBP_bac_5"/>
    <property type="match status" value="1"/>
</dbReference>
<evidence type="ECO:0000256" key="1">
    <source>
        <dbReference type="ARBA" id="ARBA00004418"/>
    </source>
</evidence>
<dbReference type="GO" id="GO:1904680">
    <property type="term" value="F:peptide transmembrane transporter activity"/>
    <property type="evidence" value="ECO:0007669"/>
    <property type="project" value="TreeGrafter"/>
</dbReference>
<dbReference type="PIRSF" id="PIRSF002741">
    <property type="entry name" value="MppA"/>
    <property type="match status" value="1"/>
</dbReference>
<comment type="caution">
    <text evidence="7">The sequence shown here is derived from an EMBL/GenBank/DDBJ whole genome shotgun (WGS) entry which is preliminary data.</text>
</comment>
<protein>
    <submittedName>
        <fullName evidence="7">ABC transporter substrate-binding protein</fullName>
    </submittedName>
</protein>
<reference evidence="7" key="1">
    <citation type="journal article" date="2014" name="Int. J. Syst. Evol. Microbiol.">
        <title>Complete genome sequence of Corynebacterium casei LMG S-19264T (=DSM 44701T), isolated from a smear-ripened cheese.</title>
        <authorList>
            <consortium name="US DOE Joint Genome Institute (JGI-PGF)"/>
            <person name="Walter F."/>
            <person name="Albersmeier A."/>
            <person name="Kalinowski J."/>
            <person name="Ruckert C."/>
        </authorList>
    </citation>
    <scope>NUCLEOTIDE SEQUENCE</scope>
    <source>
        <strain evidence="7">CGMCC 1.6293</strain>
    </source>
</reference>
<evidence type="ECO:0000259" key="6">
    <source>
        <dbReference type="Pfam" id="PF00496"/>
    </source>
</evidence>
<feature type="signal peptide" evidence="5">
    <location>
        <begin position="1"/>
        <end position="25"/>
    </location>
</feature>
<dbReference type="PROSITE" id="PS01040">
    <property type="entry name" value="SBP_BACTERIAL_5"/>
    <property type="match status" value="1"/>
</dbReference>
<keyword evidence="4 5" id="KW-0732">Signal</keyword>
<name>A0A917SNS1_9RHOB</name>
<dbReference type="GO" id="GO:0043190">
    <property type="term" value="C:ATP-binding cassette (ABC) transporter complex"/>
    <property type="evidence" value="ECO:0007669"/>
    <property type="project" value="InterPro"/>
</dbReference>
<dbReference type="InterPro" id="IPR030678">
    <property type="entry name" value="Peptide/Ni-bd"/>
</dbReference>
<dbReference type="InterPro" id="IPR000914">
    <property type="entry name" value="SBP_5_dom"/>
</dbReference>
<evidence type="ECO:0000256" key="3">
    <source>
        <dbReference type="ARBA" id="ARBA00022448"/>
    </source>
</evidence>